<accession>A0A4Q9LFF5</accession>
<dbReference type="SUPFAM" id="SSF52047">
    <property type="entry name" value="RNI-like"/>
    <property type="match status" value="1"/>
</dbReference>
<feature type="transmembrane region" description="Helical" evidence="1">
    <location>
        <begin position="12"/>
        <end position="29"/>
    </location>
</feature>
<proteinExistence type="predicted"/>
<organism evidence="2 3">
    <name type="scientific">Hamiltosporidium magnivora</name>
    <dbReference type="NCBI Taxonomy" id="148818"/>
    <lineage>
        <taxon>Eukaryota</taxon>
        <taxon>Fungi</taxon>
        <taxon>Fungi incertae sedis</taxon>
        <taxon>Microsporidia</taxon>
        <taxon>Dubosqiidae</taxon>
        <taxon>Hamiltosporidium</taxon>
    </lineage>
</organism>
<reference evidence="2 3" key="1">
    <citation type="submission" date="2017-12" db="EMBL/GenBank/DDBJ databases">
        <authorList>
            <person name="Pombert J.-F."/>
            <person name="Haag K.L."/>
            <person name="Ebert D."/>
        </authorList>
    </citation>
    <scope>NUCLEOTIDE SEQUENCE [LARGE SCALE GENOMIC DNA]</scope>
    <source>
        <strain evidence="2">BE-OM-2</strain>
    </source>
</reference>
<dbReference type="VEuPathDB" id="MicrosporidiaDB:CWI39_0312p0050"/>
<sequence>MNFKLSLRCIDLFYCLLNFYILLFMSYSAERDVTFNVLSSHEELCSSSSVVDTDFECLCRLKRDSVCIKKEVEYIQKLLIRDENKNYIEYVIKDLEKINLNFILFTKLNDNNSNIEIFLCNHIKNSEFIIFYEFLKSNALPDEKMTVDRFYTILYFLEYFRVEYDDRLRNILRLSLSNLEKSTDIENLDIEKISFHFTKQEYFSRKLFKKISQEYFRMLESKNEVDISFLKIRKSNSYQRYEGLYTDDREHILIIDETLDRFLSEKVNMNETKKNLFILVLNTLDIKYLHIPNLKESVHKTCCLILQNIKKKIDEIIFIKVTVCDQIIGFLNMNKNFVNLKKLVFIETSLKTSVSLSEHLNVINEIIFNENYLKQKQDEVSDSNDLLCHNITEHIIENLNSACPKASLEESFSRNTKISKENKDFIRKLYEDNVFKNKVKVFEALDLICKICKVLCFYEYGGDYKFISITLTKLNSERFTIEGTILEKNIYEIHIRDCTITSNFINDILSITSLKKLIIQECEFHIEEPINIRNASIEYFRFWCFDKSDFCRFYEILNMMTNLKKVRVELSEKFVLQFFLAPKLSFQKLVIYNIDSIIDFAAEYNGEILSRFIKSSNNVLVGENERYSLQCLVQVFDLSLLDILTLENYSIYKSDKCALEKLSNLKQLSLTKINFDDISFQELFSTSKEYNIKKLYFEGINIYEADLKFIANLKKLKSLIFEQCTIVEWTSKRIEMLFLDKSTIKFTYYIENLSTEKIMKCIRQVFAPKKILICLIEEPPYDSY</sequence>
<evidence type="ECO:0000313" key="2">
    <source>
        <dbReference type="EMBL" id="TBU06674.1"/>
    </source>
</evidence>
<keyword evidence="1" id="KW-1133">Transmembrane helix</keyword>
<dbReference type="Proteomes" id="UP000291404">
    <property type="component" value="Unassembled WGS sequence"/>
</dbReference>
<dbReference type="VEuPathDB" id="MicrosporidiaDB:CWI36_0400p0030"/>
<dbReference type="Gene3D" id="3.80.10.10">
    <property type="entry name" value="Ribonuclease Inhibitor"/>
    <property type="match status" value="1"/>
</dbReference>
<keyword evidence="1" id="KW-0472">Membrane</keyword>
<name>A0A4Q9LFF5_9MICR</name>
<keyword evidence="1" id="KW-0812">Transmembrane</keyword>
<dbReference type="InterPro" id="IPR032675">
    <property type="entry name" value="LRR_dom_sf"/>
</dbReference>
<evidence type="ECO:0000313" key="3">
    <source>
        <dbReference type="Proteomes" id="UP000291404"/>
    </source>
</evidence>
<gene>
    <name evidence="2" type="ORF">CWI36_0400p0030</name>
</gene>
<comment type="caution">
    <text evidence="2">The sequence shown here is derived from an EMBL/GenBank/DDBJ whole genome shotgun (WGS) entry which is preliminary data.</text>
</comment>
<dbReference type="AlphaFoldDB" id="A0A4Q9LFF5"/>
<protein>
    <submittedName>
        <fullName evidence="2">Uncharacterized protein</fullName>
    </submittedName>
</protein>
<keyword evidence="3" id="KW-1185">Reference proteome</keyword>
<dbReference type="EMBL" id="PITI01000400">
    <property type="protein sequence ID" value="TBU06674.1"/>
    <property type="molecule type" value="Genomic_DNA"/>
</dbReference>
<dbReference type="STRING" id="148818.A0A4Q9LFF5"/>
<evidence type="ECO:0000256" key="1">
    <source>
        <dbReference type="SAM" id="Phobius"/>
    </source>
</evidence>